<sequence length="423" mass="50292">MQVQCPKHKDSQFLYIWSKENEVKFICDQCHSDLIRLKQVQSQNLINIRKAYQNPEYLFSEITNSEILQEFFFELNQCEEKNLNHQIMEIEKFIKEVQNQLIVMQQELYVYKKKYMELRLQIREKLEEIIKFDQFKKCISNLNQLEKTINPQDITQSERDVYNYFQDSILKKQVSLNNQIFTILNYKNQYTRESRINYPEWNKLDQLYKQLNEMHTSFNIMINPKFPGTIQNTSLLAREFQAKLIDIIVKKSNKPITKIELIHQECYSNLNAETFWNKVDGKDNLLIVFQSEKENIFGAYSPCQWVKSQRGQYVSDETLTSFLFSQTNNQIYPIKKDFRGYAIYCCLQYGPVFGGTPLLNRAIYYFQNKSDLHITSNFQIGSSSLGTSYAIEEKQTQPDLEINLFGQNAQKITTYEIFQLSFN</sequence>
<dbReference type="OMA" id="FWNIVDG"/>
<evidence type="ECO:0000259" key="1">
    <source>
        <dbReference type="PROSITE" id="PS51886"/>
    </source>
</evidence>
<evidence type="ECO:0000313" key="2">
    <source>
        <dbReference type="EMBL" id="CAD8107063.1"/>
    </source>
</evidence>
<evidence type="ECO:0000313" key="3">
    <source>
        <dbReference type="Proteomes" id="UP000688137"/>
    </source>
</evidence>
<reference evidence="2" key="1">
    <citation type="submission" date="2021-01" db="EMBL/GenBank/DDBJ databases">
        <authorList>
            <consortium name="Genoscope - CEA"/>
            <person name="William W."/>
        </authorList>
    </citation>
    <scope>NUCLEOTIDE SEQUENCE</scope>
</reference>
<proteinExistence type="predicted"/>
<dbReference type="Pfam" id="PF07534">
    <property type="entry name" value="TLD"/>
    <property type="match status" value="1"/>
</dbReference>
<keyword evidence="3" id="KW-1185">Reference proteome</keyword>
<comment type="caution">
    <text evidence="2">The sequence shown here is derived from an EMBL/GenBank/DDBJ whole genome shotgun (WGS) entry which is preliminary data.</text>
</comment>
<organism evidence="2 3">
    <name type="scientific">Paramecium primaurelia</name>
    <dbReference type="NCBI Taxonomy" id="5886"/>
    <lineage>
        <taxon>Eukaryota</taxon>
        <taxon>Sar</taxon>
        <taxon>Alveolata</taxon>
        <taxon>Ciliophora</taxon>
        <taxon>Intramacronucleata</taxon>
        <taxon>Oligohymenophorea</taxon>
        <taxon>Peniculida</taxon>
        <taxon>Parameciidae</taxon>
        <taxon>Paramecium</taxon>
    </lineage>
</organism>
<dbReference type="EMBL" id="CAJJDM010000135">
    <property type="protein sequence ID" value="CAD8107063.1"/>
    <property type="molecule type" value="Genomic_DNA"/>
</dbReference>
<gene>
    <name evidence="2" type="ORF">PPRIM_AZ9-3.1.T1320128</name>
</gene>
<feature type="domain" description="TLDc" evidence="1">
    <location>
        <begin position="234"/>
        <end position="421"/>
    </location>
</feature>
<dbReference type="PROSITE" id="PS51886">
    <property type="entry name" value="TLDC"/>
    <property type="match status" value="1"/>
</dbReference>
<dbReference type="AlphaFoldDB" id="A0A8S1PX00"/>
<name>A0A8S1PX00_PARPR</name>
<accession>A0A8S1PX00</accession>
<dbReference type="InterPro" id="IPR006571">
    <property type="entry name" value="TLDc_dom"/>
</dbReference>
<protein>
    <recommendedName>
        <fullName evidence="1">TLDc domain-containing protein</fullName>
    </recommendedName>
</protein>
<dbReference type="Proteomes" id="UP000688137">
    <property type="component" value="Unassembled WGS sequence"/>
</dbReference>